<reference evidence="2 3" key="1">
    <citation type="submission" date="2017-06" db="EMBL/GenBank/DDBJ databases">
        <title>Sequencing and comparative analysis of myxobacterial genomes.</title>
        <authorList>
            <person name="Rupp O."/>
            <person name="Goesmann A."/>
            <person name="Sogaard-Andersen L."/>
        </authorList>
    </citation>
    <scope>NUCLEOTIDE SEQUENCE [LARGE SCALE GENOMIC DNA]</scope>
    <source>
        <strain evidence="2 3">DSM 14697</strain>
    </source>
</reference>
<gene>
    <name evidence="2" type="ORF">MYMAC_000151</name>
</gene>
<dbReference type="InterPro" id="IPR021247">
    <property type="entry name" value="DUF2785"/>
</dbReference>
<dbReference type="OrthoDB" id="7619731at2"/>
<sequence length="288" mass="31243">MTWLRALAVLPLCISASASATCPPKGSTRESLAALKAKQFAVPDAAERAALVKGLLGCLGAPDPALRDGIAYEALTRWLRDGALDTAALRGLRDALQGLLAGADAEGFRKPFAALVLSEVARVDRVKPWMTAQERTAMVEAAARYVESVRDYRGFDAATGWRHGVAHGSDWLMQLSLNPALERAQADRILAAVATQAVPERAHAYVFGEPERLARPVLFLARRGLYSEEEWRAWLAALLPRLGDASKAYKDAAWLARRHDLRAFLLSLLVGADEQLASALRATLKQVP</sequence>
<dbReference type="RefSeq" id="WP_095956657.1">
    <property type="nucleotide sequence ID" value="NZ_CP022203.1"/>
</dbReference>
<dbReference type="EMBL" id="CP022203">
    <property type="protein sequence ID" value="ATB44580.1"/>
    <property type="molecule type" value="Genomic_DNA"/>
</dbReference>
<dbReference type="Pfam" id="PF10978">
    <property type="entry name" value="DUF2785"/>
    <property type="match status" value="1"/>
</dbReference>
<accession>A0A250JLR6</accession>
<feature type="chain" id="PRO_5012445269" description="DUF2785 domain-containing protein" evidence="1">
    <location>
        <begin position="21"/>
        <end position="288"/>
    </location>
</feature>
<keyword evidence="1" id="KW-0732">Signal</keyword>
<proteinExistence type="predicted"/>
<organism evidence="2 3">
    <name type="scientific">Corallococcus macrosporus DSM 14697</name>
    <dbReference type="NCBI Taxonomy" id="1189310"/>
    <lineage>
        <taxon>Bacteria</taxon>
        <taxon>Pseudomonadati</taxon>
        <taxon>Myxococcota</taxon>
        <taxon>Myxococcia</taxon>
        <taxon>Myxococcales</taxon>
        <taxon>Cystobacterineae</taxon>
        <taxon>Myxococcaceae</taxon>
        <taxon>Corallococcus</taxon>
    </lineage>
</organism>
<evidence type="ECO:0000313" key="2">
    <source>
        <dbReference type="EMBL" id="ATB44580.1"/>
    </source>
</evidence>
<dbReference type="KEGG" id="mmas:MYMAC_000151"/>
<protein>
    <recommendedName>
        <fullName evidence="4">DUF2785 domain-containing protein</fullName>
    </recommendedName>
</protein>
<evidence type="ECO:0008006" key="4">
    <source>
        <dbReference type="Google" id="ProtNLM"/>
    </source>
</evidence>
<dbReference type="AlphaFoldDB" id="A0A250JLR6"/>
<evidence type="ECO:0000313" key="3">
    <source>
        <dbReference type="Proteomes" id="UP000217343"/>
    </source>
</evidence>
<feature type="signal peptide" evidence="1">
    <location>
        <begin position="1"/>
        <end position="20"/>
    </location>
</feature>
<name>A0A250JLR6_9BACT</name>
<keyword evidence="3" id="KW-1185">Reference proteome</keyword>
<evidence type="ECO:0000256" key="1">
    <source>
        <dbReference type="SAM" id="SignalP"/>
    </source>
</evidence>
<dbReference type="Proteomes" id="UP000217343">
    <property type="component" value="Chromosome"/>
</dbReference>